<organism evidence="8 9">
    <name type="scientific">Chondromyces crocatus</name>
    <dbReference type="NCBI Taxonomy" id="52"/>
    <lineage>
        <taxon>Bacteria</taxon>
        <taxon>Pseudomonadati</taxon>
        <taxon>Myxococcota</taxon>
        <taxon>Polyangia</taxon>
        <taxon>Polyangiales</taxon>
        <taxon>Polyangiaceae</taxon>
        <taxon>Chondromyces</taxon>
    </lineage>
</organism>
<dbReference type="InterPro" id="IPR042095">
    <property type="entry name" value="SUMF_sf"/>
</dbReference>
<dbReference type="EMBL" id="CP012159">
    <property type="protein sequence ID" value="AKT39351.1"/>
    <property type="molecule type" value="Genomic_DNA"/>
</dbReference>
<accession>A0A0K1EEQ5</accession>
<dbReference type="InterPro" id="IPR016187">
    <property type="entry name" value="CTDL_fold"/>
</dbReference>
<evidence type="ECO:0000256" key="3">
    <source>
        <dbReference type="ARBA" id="ARBA00022729"/>
    </source>
</evidence>
<dbReference type="Pfam" id="PF24517">
    <property type="entry name" value="CBM96"/>
    <property type="match status" value="1"/>
</dbReference>
<gene>
    <name evidence="8" type="ORF">CMC5_034980</name>
</gene>
<dbReference type="PANTHER" id="PTHR23150">
    <property type="entry name" value="SULFATASE MODIFYING FACTOR 1, 2"/>
    <property type="match status" value="1"/>
</dbReference>
<feature type="chain" id="PRO_5005459316" evidence="5">
    <location>
        <begin position="23"/>
        <end position="609"/>
    </location>
</feature>
<name>A0A0K1EEQ5_CHOCO</name>
<comment type="subcellular location">
    <subcellularLocation>
        <location evidence="1">Secreted</location>
    </subcellularLocation>
</comment>
<feature type="compositionally biased region" description="Low complexity" evidence="4">
    <location>
        <begin position="265"/>
        <end position="275"/>
    </location>
</feature>
<evidence type="ECO:0000256" key="2">
    <source>
        <dbReference type="ARBA" id="ARBA00022525"/>
    </source>
</evidence>
<dbReference type="Gene3D" id="3.90.1580.10">
    <property type="entry name" value="paralog of FGE (formylglycine-generating enzyme)"/>
    <property type="match status" value="1"/>
</dbReference>
<dbReference type="Pfam" id="PF03781">
    <property type="entry name" value="FGE-sulfatase"/>
    <property type="match status" value="1"/>
</dbReference>
<dbReference type="InterPro" id="IPR051043">
    <property type="entry name" value="Sulfatase_Mod_Factor_Kinase"/>
</dbReference>
<keyword evidence="2" id="KW-0964">Secreted</keyword>
<feature type="domain" description="Sulfatase-modifying factor enzyme-like" evidence="6">
    <location>
        <begin position="331"/>
        <end position="595"/>
    </location>
</feature>
<dbReference type="InterPro" id="IPR005532">
    <property type="entry name" value="SUMF_dom"/>
</dbReference>
<evidence type="ECO:0000313" key="8">
    <source>
        <dbReference type="EMBL" id="AKT39351.1"/>
    </source>
</evidence>
<feature type="signal peptide" evidence="5">
    <location>
        <begin position="1"/>
        <end position="22"/>
    </location>
</feature>
<dbReference type="OrthoDB" id="5502095at2"/>
<reference evidence="8 9" key="1">
    <citation type="submission" date="2015-07" db="EMBL/GenBank/DDBJ databases">
        <title>Genome analysis of myxobacterium Chondromyces crocatus Cm c5 reveals a high potential for natural compound synthesis and the genetic basis for the loss of fruiting body formation.</title>
        <authorList>
            <person name="Zaburannyi N."/>
            <person name="Bunk B."/>
            <person name="Maier J."/>
            <person name="Overmann J."/>
            <person name="Mueller R."/>
        </authorList>
    </citation>
    <scope>NUCLEOTIDE SEQUENCE [LARGE SCALE GENOMIC DNA]</scope>
    <source>
        <strain evidence="8 9">Cm c5</strain>
    </source>
</reference>
<dbReference type="SUPFAM" id="SSF56436">
    <property type="entry name" value="C-type lectin-like"/>
    <property type="match status" value="1"/>
</dbReference>
<feature type="region of interest" description="Disordered" evidence="4">
    <location>
        <begin position="223"/>
        <end position="286"/>
    </location>
</feature>
<feature type="compositionally biased region" description="Low complexity" evidence="4">
    <location>
        <begin position="223"/>
        <end position="254"/>
    </location>
</feature>
<dbReference type="STRING" id="52.CMC5_034980"/>
<feature type="domain" description="Carbohydrate-binding module family 96" evidence="7">
    <location>
        <begin position="60"/>
        <end position="218"/>
    </location>
</feature>
<dbReference type="Proteomes" id="UP000067626">
    <property type="component" value="Chromosome"/>
</dbReference>
<evidence type="ECO:0000256" key="4">
    <source>
        <dbReference type="SAM" id="MobiDB-lite"/>
    </source>
</evidence>
<evidence type="ECO:0000259" key="7">
    <source>
        <dbReference type="Pfam" id="PF24517"/>
    </source>
</evidence>
<feature type="compositionally biased region" description="Gly residues" evidence="4">
    <location>
        <begin position="276"/>
        <end position="286"/>
    </location>
</feature>
<dbReference type="PATRIC" id="fig|52.7.peg.3854"/>
<proteinExistence type="predicted"/>
<dbReference type="KEGG" id="ccro:CMC5_034980"/>
<evidence type="ECO:0000256" key="5">
    <source>
        <dbReference type="SAM" id="SignalP"/>
    </source>
</evidence>
<dbReference type="NCBIfam" id="NF033679">
    <property type="entry name" value="DNRLRE_dom"/>
    <property type="match status" value="1"/>
</dbReference>
<protein>
    <submittedName>
        <fullName evidence="8">Uncharacterized protein</fullName>
    </submittedName>
</protein>
<feature type="compositionally biased region" description="Gly residues" evidence="4">
    <location>
        <begin position="255"/>
        <end position="264"/>
    </location>
</feature>
<keyword evidence="9" id="KW-1185">Reference proteome</keyword>
<evidence type="ECO:0000259" key="6">
    <source>
        <dbReference type="Pfam" id="PF03781"/>
    </source>
</evidence>
<evidence type="ECO:0000313" key="9">
    <source>
        <dbReference type="Proteomes" id="UP000067626"/>
    </source>
</evidence>
<dbReference type="PANTHER" id="PTHR23150:SF19">
    <property type="entry name" value="FORMYLGLYCINE-GENERATING ENZYME"/>
    <property type="match status" value="1"/>
</dbReference>
<dbReference type="Gene3D" id="2.60.120.970">
    <property type="match status" value="1"/>
</dbReference>
<dbReference type="InterPro" id="IPR055372">
    <property type="entry name" value="CBM96"/>
</dbReference>
<dbReference type="AlphaFoldDB" id="A0A0K1EEQ5"/>
<dbReference type="GO" id="GO:0120147">
    <property type="term" value="F:formylglycine-generating oxidase activity"/>
    <property type="evidence" value="ECO:0007669"/>
    <property type="project" value="TreeGrafter"/>
</dbReference>
<dbReference type="RefSeq" id="WP_050431457.1">
    <property type="nucleotide sequence ID" value="NZ_CP012159.1"/>
</dbReference>
<dbReference type="GO" id="GO:0005576">
    <property type="term" value="C:extracellular region"/>
    <property type="evidence" value="ECO:0007669"/>
    <property type="project" value="UniProtKB-SubCell"/>
</dbReference>
<evidence type="ECO:0000256" key="1">
    <source>
        <dbReference type="ARBA" id="ARBA00004613"/>
    </source>
</evidence>
<keyword evidence="3 5" id="KW-0732">Signal</keyword>
<dbReference type="PROSITE" id="PS51257">
    <property type="entry name" value="PROKAR_LIPOPROTEIN"/>
    <property type="match status" value="1"/>
</dbReference>
<sequence>MRNRLLASPSHPLLLAALAAFAGGPLAAGCMAPLDEELLDVDEVSQAVETCVTIQQGVGSSAVQDALLHQGYPTTNFGTGPDMYAGVYTGGALQSSLIRFDLSNIPAGATVTSANLSVYVAYATAPAELVRVHRTTTAWGETSVTWNSHNAAFSAQTEATFTAGSGLRTVSITPLVQSWVNGTHQNFGIYLEETANRTQIKTTNVTDSEVARRPKLVVCYDDGSASSTTASSTSATTSATTSSASTTSSSTTTSGSGGAGGAGGSTSSTTTSSSSGSGGSGGAGGSGGWPGTGVGYSAPISCQSGAPGAGNNCSSAGNDNCCAVHNIPGGTFNRANDPTLPATVSGFAMDKYPITTGRFRAFLDAGGGTQVNPPTPGSGANPYTNGVDTGWNPAWNSNLAPNAATLKAELKCDPWDSWNTWTDTAGAREKKPIVCLTYYEVRAFCAWDGGFMPTEAQYNYAAVGGTQQRPYPWGADESNNPLRAANDCLGDGSEAGNCKATDLTEVGIFPLGIGRWGHVDLSGNVYNTTLDSSNVYAYQTNCVDCVRYDNGDVNGNGTITWGGSWVAKLFKLKNDFRAGYEKSARRYYRGGRCARLVNSGTSVEYPVTP</sequence>